<feature type="transmembrane region" description="Helical" evidence="7">
    <location>
        <begin position="414"/>
        <end position="434"/>
    </location>
</feature>
<evidence type="ECO:0000256" key="3">
    <source>
        <dbReference type="ARBA" id="ARBA00022692"/>
    </source>
</evidence>
<feature type="domain" description="Major facilitator superfamily (MFS) profile" evidence="8">
    <location>
        <begin position="95"/>
        <end position="502"/>
    </location>
</feature>
<comment type="caution">
    <text evidence="9">The sequence shown here is derived from an EMBL/GenBank/DDBJ whole genome shotgun (WGS) entry which is preliminary data.</text>
</comment>
<dbReference type="Pfam" id="PF07690">
    <property type="entry name" value="MFS_1"/>
    <property type="match status" value="2"/>
</dbReference>
<feature type="transmembrane region" description="Helical" evidence="7">
    <location>
        <begin position="319"/>
        <end position="344"/>
    </location>
</feature>
<name>A0A1C7LLZ0_GRIFR</name>
<evidence type="ECO:0000313" key="10">
    <source>
        <dbReference type="Proteomes" id="UP000092993"/>
    </source>
</evidence>
<keyword evidence="3 7" id="KW-0812">Transmembrane</keyword>
<feature type="transmembrane region" description="Helical" evidence="7">
    <location>
        <begin position="245"/>
        <end position="270"/>
    </location>
</feature>
<keyword evidence="4 7" id="KW-1133">Transmembrane helix</keyword>
<evidence type="ECO:0000313" key="9">
    <source>
        <dbReference type="EMBL" id="OBZ65753.1"/>
    </source>
</evidence>
<feature type="region of interest" description="Disordered" evidence="6">
    <location>
        <begin position="1"/>
        <end position="58"/>
    </location>
</feature>
<dbReference type="SUPFAM" id="SSF103473">
    <property type="entry name" value="MFS general substrate transporter"/>
    <property type="match status" value="1"/>
</dbReference>
<evidence type="ECO:0000256" key="4">
    <source>
        <dbReference type="ARBA" id="ARBA00022989"/>
    </source>
</evidence>
<feature type="transmembrane region" description="Helical" evidence="7">
    <location>
        <begin position="446"/>
        <end position="466"/>
    </location>
</feature>
<dbReference type="GO" id="GO:0022857">
    <property type="term" value="F:transmembrane transporter activity"/>
    <property type="evidence" value="ECO:0007669"/>
    <property type="project" value="InterPro"/>
</dbReference>
<dbReference type="Proteomes" id="UP000092993">
    <property type="component" value="Unassembled WGS sequence"/>
</dbReference>
<proteinExistence type="predicted"/>
<dbReference type="InterPro" id="IPR036259">
    <property type="entry name" value="MFS_trans_sf"/>
</dbReference>
<dbReference type="AlphaFoldDB" id="A0A1C7LLZ0"/>
<accession>A0A1C7LLZ0</accession>
<keyword evidence="2" id="KW-0813">Transport</keyword>
<dbReference type="GO" id="GO:0005886">
    <property type="term" value="C:plasma membrane"/>
    <property type="evidence" value="ECO:0007669"/>
    <property type="project" value="TreeGrafter"/>
</dbReference>
<feature type="transmembrane region" description="Helical" evidence="7">
    <location>
        <begin position="133"/>
        <end position="154"/>
    </location>
</feature>
<keyword evidence="5 7" id="KW-0472">Membrane</keyword>
<dbReference type="FunFam" id="1.20.1250.20:FF:000068">
    <property type="entry name" value="MFS general substrate transporter"/>
    <property type="match status" value="1"/>
</dbReference>
<comment type="subcellular location">
    <subcellularLocation>
        <location evidence="1">Membrane</location>
        <topology evidence="1">Multi-pass membrane protein</topology>
    </subcellularLocation>
</comment>
<evidence type="ECO:0000256" key="7">
    <source>
        <dbReference type="SAM" id="Phobius"/>
    </source>
</evidence>
<dbReference type="InterPro" id="IPR011701">
    <property type="entry name" value="MFS"/>
</dbReference>
<feature type="transmembrane region" description="Helical" evidence="7">
    <location>
        <begin position="200"/>
        <end position="224"/>
    </location>
</feature>
<dbReference type="Gene3D" id="1.20.1250.20">
    <property type="entry name" value="MFS general substrate transporter like domains"/>
    <property type="match status" value="2"/>
</dbReference>
<dbReference type="PROSITE" id="PS50850">
    <property type="entry name" value="MFS"/>
    <property type="match status" value="1"/>
</dbReference>
<feature type="compositionally biased region" description="Polar residues" evidence="6">
    <location>
        <begin position="20"/>
        <end position="53"/>
    </location>
</feature>
<dbReference type="OrthoDB" id="2985014at2759"/>
<evidence type="ECO:0000256" key="5">
    <source>
        <dbReference type="ARBA" id="ARBA00023136"/>
    </source>
</evidence>
<dbReference type="PANTHER" id="PTHR43791:SF46">
    <property type="entry name" value="MAJOR FACILITATOR SUPERFAMILY (MFS) PROFILE DOMAIN-CONTAINING PROTEIN-RELATED"/>
    <property type="match status" value="1"/>
</dbReference>
<gene>
    <name evidence="9" type="ORF">A0H81_14371</name>
</gene>
<keyword evidence="10" id="KW-1185">Reference proteome</keyword>
<feature type="transmembrane region" description="Helical" evidence="7">
    <location>
        <begin position="382"/>
        <end position="402"/>
    </location>
</feature>
<evidence type="ECO:0000256" key="1">
    <source>
        <dbReference type="ARBA" id="ARBA00004141"/>
    </source>
</evidence>
<reference evidence="9 10" key="1">
    <citation type="submission" date="2016-03" db="EMBL/GenBank/DDBJ databases">
        <title>Whole genome sequencing of Grifola frondosa 9006-11.</title>
        <authorList>
            <person name="Min B."/>
            <person name="Park H."/>
            <person name="Kim J.-G."/>
            <person name="Cho H."/>
            <person name="Oh Y.-L."/>
            <person name="Kong W.-S."/>
            <person name="Choi I.-G."/>
        </authorList>
    </citation>
    <scope>NUCLEOTIDE SEQUENCE [LARGE SCALE GENOMIC DNA]</scope>
    <source>
        <strain evidence="9 10">9006-11</strain>
    </source>
</reference>
<organism evidence="9 10">
    <name type="scientific">Grifola frondosa</name>
    <name type="common">Maitake</name>
    <name type="synonym">Polyporus frondosus</name>
    <dbReference type="NCBI Taxonomy" id="5627"/>
    <lineage>
        <taxon>Eukaryota</taxon>
        <taxon>Fungi</taxon>
        <taxon>Dikarya</taxon>
        <taxon>Basidiomycota</taxon>
        <taxon>Agaricomycotina</taxon>
        <taxon>Agaricomycetes</taxon>
        <taxon>Polyporales</taxon>
        <taxon>Grifolaceae</taxon>
        <taxon>Grifola</taxon>
    </lineage>
</organism>
<feature type="transmembrane region" description="Helical" evidence="7">
    <location>
        <begin position="161"/>
        <end position="180"/>
    </location>
</feature>
<dbReference type="EMBL" id="LUGG01000041">
    <property type="protein sequence ID" value="OBZ65753.1"/>
    <property type="molecule type" value="Genomic_DNA"/>
</dbReference>
<dbReference type="InterPro" id="IPR020846">
    <property type="entry name" value="MFS_dom"/>
</dbReference>
<evidence type="ECO:0000256" key="2">
    <source>
        <dbReference type="ARBA" id="ARBA00022448"/>
    </source>
</evidence>
<dbReference type="OMA" id="CFFIVPG"/>
<protein>
    <submittedName>
        <fullName evidence="9">Putative transporter C11D3.18C</fullName>
    </submittedName>
</protein>
<feature type="transmembrane region" description="Helical" evidence="7">
    <location>
        <begin position="473"/>
        <end position="495"/>
    </location>
</feature>
<sequence>MHAPFRCDNAIQKPRPDGTVSRSSSLGLPKWSQRSSVYQAKGSTPSFKENASQVGGDVEKQYNRAPSASAEGGDYKTRFPHIDEAKVIRKIDCRVVLVLCLLYLLAFLDRVNISNAAVFGLKTDLKLGGNEYNIALVVFFIPYIVFEIPSNALLKHFKPHVWLSICMFLFGLITILQGLTQSFSGLVAARFFLGIVETGVFPACFYLIAIIPKALLILVRVYLARGRIRRSPGQCYREDGWHKRLPWLEMVFILEGAFTCVVAAMLYFAIPDFPEEVKWLTAEEKEFVKARLYEDVGDSRTHEPLNVRSVLDVFKDYKIIVGGFMYFTILVPAYGYAYFAPTIIQGLGHSSIRTQLLSVPPWGCAFVLSMIVATASDYFKHRFTFILVLTAVALTGFIILLVEHHNTKLQYAALYLAAIGMYSAMPITVCWFNTNLGGHRRRAVGTAWQVGFGNFGGIIAVFTFLAKDAPKYIHGYSICIAFLCLFVLVNVVYFFGVTFENRMRDRLQASGASVLSEDEKKCMGDLNPDYRYFR</sequence>
<dbReference type="STRING" id="5627.A0A1C7LLZ0"/>
<dbReference type="PANTHER" id="PTHR43791">
    <property type="entry name" value="PERMEASE-RELATED"/>
    <property type="match status" value="1"/>
</dbReference>
<evidence type="ECO:0000259" key="8">
    <source>
        <dbReference type="PROSITE" id="PS50850"/>
    </source>
</evidence>
<evidence type="ECO:0000256" key="6">
    <source>
        <dbReference type="SAM" id="MobiDB-lite"/>
    </source>
</evidence>
<feature type="transmembrane region" description="Helical" evidence="7">
    <location>
        <begin position="95"/>
        <end position="113"/>
    </location>
</feature>